<gene>
    <name evidence="1" type="ORF">GCM10022381_37850</name>
</gene>
<proteinExistence type="predicted"/>
<evidence type="ECO:0000313" key="2">
    <source>
        <dbReference type="Proteomes" id="UP001501803"/>
    </source>
</evidence>
<dbReference type="InterPro" id="IPR012467">
    <property type="entry name" value="DUF1684"/>
</dbReference>
<accession>A0ABP7L3Q9</accession>
<organism evidence="1 2">
    <name type="scientific">Leifsonia kafniensis</name>
    <dbReference type="NCBI Taxonomy" id="475957"/>
    <lineage>
        <taxon>Bacteria</taxon>
        <taxon>Bacillati</taxon>
        <taxon>Actinomycetota</taxon>
        <taxon>Actinomycetes</taxon>
        <taxon>Micrococcales</taxon>
        <taxon>Microbacteriaceae</taxon>
        <taxon>Leifsonia</taxon>
    </lineage>
</organism>
<dbReference type="PANTHER" id="PTHR41913:SF1">
    <property type="entry name" value="DUF1684 DOMAIN-CONTAINING PROTEIN"/>
    <property type="match status" value="1"/>
</dbReference>
<dbReference type="EMBL" id="BAABCN010000017">
    <property type="protein sequence ID" value="GAA3892603.1"/>
    <property type="molecule type" value="Genomic_DNA"/>
</dbReference>
<protein>
    <submittedName>
        <fullName evidence="1">DUF1684 domain-containing protein</fullName>
    </submittedName>
</protein>
<evidence type="ECO:0000313" key="1">
    <source>
        <dbReference type="EMBL" id="GAA3892603.1"/>
    </source>
</evidence>
<reference evidence="2" key="1">
    <citation type="journal article" date="2019" name="Int. J. Syst. Evol. Microbiol.">
        <title>The Global Catalogue of Microorganisms (GCM) 10K type strain sequencing project: providing services to taxonomists for standard genome sequencing and annotation.</title>
        <authorList>
            <consortium name="The Broad Institute Genomics Platform"/>
            <consortium name="The Broad Institute Genome Sequencing Center for Infectious Disease"/>
            <person name="Wu L."/>
            <person name="Ma J."/>
        </authorList>
    </citation>
    <scope>NUCLEOTIDE SEQUENCE [LARGE SCALE GENOMIC DNA]</scope>
    <source>
        <strain evidence="2">JCM 17021</strain>
    </source>
</reference>
<dbReference type="Pfam" id="PF07920">
    <property type="entry name" value="DUF1684"/>
    <property type="match status" value="1"/>
</dbReference>
<sequence length="266" mass="28698">MRIVENGMVMTSTASTGELRASTEQREAARFGWPEWRAARLASVVAPTGNLALVETRWLDSDAPALSAEDALVGQPDTVTATVLARTNAATGQPERGIRLWDAASPSIMNFDSVTAWDFNPEWVVSAVFTPVDADRTIPFEHIRDNGGTRDLVVPGDITFTRDGVDYTFSAFDDDGTLLLVFGDASNGATGADGSYEAGRFLFVHRDASEFGVAGPVVLDFNRAFVPPCGFSIHYNCPLPPRNNRFSFPVEAGEKAVVFSGGHSLY</sequence>
<keyword evidence="2" id="KW-1185">Reference proteome</keyword>
<dbReference type="PANTHER" id="PTHR41913">
    <property type="entry name" value="DUF1684 DOMAIN-CONTAINING PROTEIN"/>
    <property type="match status" value="1"/>
</dbReference>
<name>A0ABP7L3Q9_9MICO</name>
<comment type="caution">
    <text evidence="1">The sequence shown here is derived from an EMBL/GenBank/DDBJ whole genome shotgun (WGS) entry which is preliminary data.</text>
</comment>
<dbReference type="Proteomes" id="UP001501803">
    <property type="component" value="Unassembled WGS sequence"/>
</dbReference>